<gene>
    <name evidence="2" type="ORF">D5400_19610</name>
</gene>
<evidence type="ECO:0000313" key="3">
    <source>
        <dbReference type="Proteomes" id="UP000268192"/>
    </source>
</evidence>
<evidence type="ECO:0000256" key="1">
    <source>
        <dbReference type="SAM" id="MobiDB-lite"/>
    </source>
</evidence>
<dbReference type="InterPro" id="IPR007407">
    <property type="entry name" value="DUF459"/>
</dbReference>
<organism evidence="2 3">
    <name type="scientific">Georhizobium profundi</name>
    <dbReference type="NCBI Taxonomy" id="2341112"/>
    <lineage>
        <taxon>Bacteria</taxon>
        <taxon>Pseudomonadati</taxon>
        <taxon>Pseudomonadota</taxon>
        <taxon>Alphaproteobacteria</taxon>
        <taxon>Hyphomicrobiales</taxon>
        <taxon>Rhizobiaceae</taxon>
        <taxon>Georhizobium</taxon>
    </lineage>
</organism>
<proteinExistence type="predicted"/>
<sequence length="423" mass="45151">MVMPVSSLSAQERYERRSVIDLIFGPRRSQEFPPPPPPRAQPAPQQQQPARRRASPQAPSGGQARQAATPAAPIVEKAEDARTVLVIGDFMASGLAEGLQEAFATSANVVVVSNTNGSSGLVRDDFYSWPANLPTILEDTEPAALVVMLGSNDRQQLRTANGAADLLTDAWKREYAARVDALAAIAETAEVPLIWVGAPAFQSPRMSADILAINQIYRDQMEAAEADFVDIWDGFVDEGGAFITTGSDIQGQQVRLRGSDGINMTAAGKRKLAFYAERPLRRLLEGTVSATVEDIIRADDALIGEVERPRIPELVTRTAPISITDPALDGATTLLGNGETYAEPELRSPRDRLVEEGLAAAPPAGRADDFRWPRRAATTPSATPSVRGADARPTPVDAAGRSDERAAAASDIGPGRSETITAN</sequence>
<dbReference type="EMBL" id="CP032509">
    <property type="protein sequence ID" value="AZN73954.1"/>
    <property type="molecule type" value="Genomic_DNA"/>
</dbReference>
<protein>
    <submittedName>
        <fullName evidence="2">DUF459 domain-containing protein</fullName>
    </submittedName>
</protein>
<reference evidence="2 3" key="1">
    <citation type="submission" date="2018-09" db="EMBL/GenBank/DDBJ databases">
        <title>Marinorhizobium profundi gen. nov., sp. nov., isolated from a deep-sea sediment sample from the New Britain Trench and proposal of Marinorhizobiaceae fam. nov. in the order Rhizobiales of the class Alphaproteobacteria.</title>
        <authorList>
            <person name="Cao J."/>
        </authorList>
    </citation>
    <scope>NUCLEOTIDE SEQUENCE [LARGE SCALE GENOMIC DNA]</scope>
    <source>
        <strain evidence="2 3">WS11</strain>
    </source>
</reference>
<name>A0A3Q8XUN8_9HYPH</name>
<dbReference type="KEGG" id="abaw:D5400_19610"/>
<dbReference type="Gene3D" id="3.40.50.1110">
    <property type="entry name" value="SGNH hydrolase"/>
    <property type="match status" value="1"/>
</dbReference>
<evidence type="ECO:0000313" key="2">
    <source>
        <dbReference type="EMBL" id="AZN73954.1"/>
    </source>
</evidence>
<feature type="compositionally biased region" description="Low complexity" evidence="1">
    <location>
        <begin position="42"/>
        <end position="60"/>
    </location>
</feature>
<keyword evidence="3" id="KW-1185">Reference proteome</keyword>
<dbReference type="SUPFAM" id="SSF52266">
    <property type="entry name" value="SGNH hydrolase"/>
    <property type="match status" value="1"/>
</dbReference>
<dbReference type="CDD" id="cd01829">
    <property type="entry name" value="SGNH_hydrolase_peri2"/>
    <property type="match status" value="1"/>
</dbReference>
<dbReference type="Proteomes" id="UP000268192">
    <property type="component" value="Chromosome"/>
</dbReference>
<feature type="compositionally biased region" description="Pro residues" evidence="1">
    <location>
        <begin position="32"/>
        <end position="41"/>
    </location>
</feature>
<dbReference type="GO" id="GO:0016788">
    <property type="term" value="F:hydrolase activity, acting on ester bonds"/>
    <property type="evidence" value="ECO:0007669"/>
    <property type="project" value="UniProtKB-ARBA"/>
</dbReference>
<dbReference type="InterPro" id="IPR036514">
    <property type="entry name" value="SGNH_hydro_sf"/>
</dbReference>
<dbReference type="AlphaFoldDB" id="A0A3Q8XUN8"/>
<feature type="region of interest" description="Disordered" evidence="1">
    <location>
        <begin position="24"/>
        <end position="72"/>
    </location>
</feature>
<dbReference type="Pfam" id="PF04311">
    <property type="entry name" value="DUF459"/>
    <property type="match status" value="1"/>
</dbReference>
<dbReference type="OrthoDB" id="9805649at2"/>
<feature type="region of interest" description="Disordered" evidence="1">
    <location>
        <begin position="360"/>
        <end position="423"/>
    </location>
</feature>
<accession>A0A3Q8XUN8</accession>